<protein>
    <submittedName>
        <fullName evidence="1 3">Uncharacterized protein</fullName>
    </submittedName>
</protein>
<accession>A0A0N5CK87</accession>
<sequence>MVNRLIMDVLMRSKSLTCVRDKLTEIPGHSLLFMASDCMNQFMLANFAGIIGNYYHII</sequence>
<evidence type="ECO:0000313" key="1">
    <source>
        <dbReference type="EMBL" id="VDM95459.1"/>
    </source>
</evidence>
<dbReference type="Proteomes" id="UP000276776">
    <property type="component" value="Unassembled WGS sequence"/>
</dbReference>
<evidence type="ECO:0000313" key="2">
    <source>
        <dbReference type="Proteomes" id="UP000276776"/>
    </source>
</evidence>
<proteinExistence type="predicted"/>
<organism evidence="3">
    <name type="scientific">Thelazia callipaeda</name>
    <name type="common">Oriental eyeworm</name>
    <name type="synonym">Parasitic nematode</name>
    <dbReference type="NCBI Taxonomy" id="103827"/>
    <lineage>
        <taxon>Eukaryota</taxon>
        <taxon>Metazoa</taxon>
        <taxon>Ecdysozoa</taxon>
        <taxon>Nematoda</taxon>
        <taxon>Chromadorea</taxon>
        <taxon>Rhabditida</taxon>
        <taxon>Spirurina</taxon>
        <taxon>Spiruromorpha</taxon>
        <taxon>Thelazioidea</taxon>
        <taxon>Thelaziidae</taxon>
        <taxon>Thelazia</taxon>
    </lineage>
</organism>
<name>A0A0N5CK87_THECL</name>
<reference evidence="3" key="1">
    <citation type="submission" date="2017-02" db="UniProtKB">
        <authorList>
            <consortium name="WormBaseParasite"/>
        </authorList>
    </citation>
    <scope>IDENTIFICATION</scope>
</reference>
<dbReference type="EMBL" id="UYYF01000034">
    <property type="protein sequence ID" value="VDM95459.1"/>
    <property type="molecule type" value="Genomic_DNA"/>
</dbReference>
<evidence type="ECO:0000313" key="3">
    <source>
        <dbReference type="WBParaSite" id="TCLT_0000047401-mRNA-1"/>
    </source>
</evidence>
<gene>
    <name evidence="1" type="ORF">TCLT_LOCUS475</name>
</gene>
<reference evidence="1 2" key="2">
    <citation type="submission" date="2018-11" db="EMBL/GenBank/DDBJ databases">
        <authorList>
            <consortium name="Pathogen Informatics"/>
        </authorList>
    </citation>
    <scope>NUCLEOTIDE SEQUENCE [LARGE SCALE GENOMIC DNA]</scope>
</reference>
<keyword evidence="2" id="KW-1185">Reference proteome</keyword>
<dbReference type="AlphaFoldDB" id="A0A0N5CK87"/>
<dbReference type="OMA" id="EYVAMDV"/>
<dbReference type="WBParaSite" id="TCLT_0000047401-mRNA-1">
    <property type="protein sequence ID" value="TCLT_0000047401-mRNA-1"/>
    <property type="gene ID" value="TCLT_0000047401"/>
</dbReference>